<protein>
    <recommendedName>
        <fullName evidence="4">Cyclin N-terminal domain-containing protein</fullName>
    </recommendedName>
</protein>
<dbReference type="AlphaFoldDB" id="A0A1B6M0Y7"/>
<comment type="similarity">
    <text evidence="1">Belongs to the Speedy/Ringo family.</text>
</comment>
<evidence type="ECO:0008006" key="4">
    <source>
        <dbReference type="Google" id="ProtNLM"/>
    </source>
</evidence>
<feature type="non-terminal residue" evidence="3">
    <location>
        <position position="136"/>
    </location>
</feature>
<gene>
    <name evidence="3" type="ORF">g.51411</name>
</gene>
<proteinExistence type="inferred from homology"/>
<name>A0A1B6M0Y7_9HEMI</name>
<dbReference type="EMBL" id="GEBQ01010368">
    <property type="protein sequence ID" value="JAT29609.1"/>
    <property type="molecule type" value="Transcribed_RNA"/>
</dbReference>
<accession>A0A1B6M0Y7</accession>
<sequence length="136" mass="15762">DKYLLSIVFVYFIRARLPFSSYSRLNFFAALYLAHDMEEDDEDLKSCFPRWALRREKKLLEVRTELWAAMDFRACVSLQCCHQVMESMKGCTLWTRERNPVHGGAIRDYGPQPQCDLCSPSCISFNGTDVDTSDSE</sequence>
<dbReference type="PANTHER" id="PTHR31545">
    <property type="entry name" value="SEEDY PROTEIN A/C FAMILY MEMBER"/>
    <property type="match status" value="1"/>
</dbReference>
<reference evidence="3" key="1">
    <citation type="submission" date="2015-11" db="EMBL/GenBank/DDBJ databases">
        <title>De novo transcriptome assembly of four potential Pierce s Disease insect vectors from Arizona vineyards.</title>
        <authorList>
            <person name="Tassone E.E."/>
        </authorList>
    </citation>
    <scope>NUCLEOTIDE SEQUENCE</scope>
</reference>
<evidence type="ECO:0000256" key="1">
    <source>
        <dbReference type="ARBA" id="ARBA00010932"/>
    </source>
</evidence>
<dbReference type="GO" id="GO:0019901">
    <property type="term" value="F:protein kinase binding"/>
    <property type="evidence" value="ECO:0007669"/>
    <property type="project" value="InterPro"/>
</dbReference>
<keyword evidence="2" id="KW-0131">Cell cycle</keyword>
<feature type="non-terminal residue" evidence="3">
    <location>
        <position position="1"/>
    </location>
</feature>
<dbReference type="InterPro" id="IPR052316">
    <property type="entry name" value="Speedy-Ringo_regulator"/>
</dbReference>
<evidence type="ECO:0000256" key="2">
    <source>
        <dbReference type="ARBA" id="ARBA00023306"/>
    </source>
</evidence>
<evidence type="ECO:0000313" key="3">
    <source>
        <dbReference type="EMBL" id="JAT29609.1"/>
    </source>
</evidence>
<dbReference type="PANTHER" id="PTHR31545:SF5">
    <property type="entry name" value="SPEEDY PROTEIN A"/>
    <property type="match status" value="1"/>
</dbReference>
<dbReference type="InterPro" id="IPR020984">
    <property type="entry name" value="Speedy"/>
</dbReference>
<dbReference type="Pfam" id="PF11357">
    <property type="entry name" value="Spy1"/>
    <property type="match status" value="1"/>
</dbReference>
<organism evidence="3">
    <name type="scientific">Graphocephala atropunctata</name>
    <dbReference type="NCBI Taxonomy" id="36148"/>
    <lineage>
        <taxon>Eukaryota</taxon>
        <taxon>Metazoa</taxon>
        <taxon>Ecdysozoa</taxon>
        <taxon>Arthropoda</taxon>
        <taxon>Hexapoda</taxon>
        <taxon>Insecta</taxon>
        <taxon>Pterygota</taxon>
        <taxon>Neoptera</taxon>
        <taxon>Paraneoptera</taxon>
        <taxon>Hemiptera</taxon>
        <taxon>Auchenorrhyncha</taxon>
        <taxon>Membracoidea</taxon>
        <taxon>Cicadellidae</taxon>
        <taxon>Cicadellinae</taxon>
        <taxon>Cicadellini</taxon>
        <taxon>Graphocephala</taxon>
    </lineage>
</organism>